<sequence>MNVLAWIVAVGMGWGWSWGMAAEAPKPNPTTQSEEGRYRSALLFASVVEMVRDDYLELEKTDYDKLTYAALRGLLSSLDPHSQFLDPDHYKMIRTETEGQFGGLGISVGMVENQLTVNVPIEGGPGFRAGLLPGDRIVKIDGKGTHKLTLGEAIRQLRGRPGVPVKLSVYRPAEKQTVEMAVVREMIQVPTIQETRMIASSLSQGEKIGYVRITQFGEKTPKEFDGAIGQLEKEGATALILDLRDNPGGLVDAAVEVVSRFVPEKTLVVAMEGRKSSDKRQEYLSRASSVRVRWPTVVLVNGNSASAAEIVAGSLQDLNLAVIVGETTFGKGSVQTVQRVDPSVVSDVGVRLTTAHYTTPSRKKIHGVGIEPDIVARLTRGEEQAILQKRSPGLKKGDKKAQEVNDEPLDRAIDLLRGWKVVKRRSLAQRSP</sequence>
<dbReference type="GO" id="GO:0007165">
    <property type="term" value="P:signal transduction"/>
    <property type="evidence" value="ECO:0007669"/>
    <property type="project" value="TreeGrafter"/>
</dbReference>
<dbReference type="PANTHER" id="PTHR32060:SF30">
    <property type="entry name" value="CARBOXY-TERMINAL PROCESSING PROTEASE CTPA"/>
    <property type="match status" value="1"/>
</dbReference>
<dbReference type="InterPro" id="IPR001478">
    <property type="entry name" value="PDZ"/>
</dbReference>
<feature type="domain" description="PDZ" evidence="6">
    <location>
        <begin position="90"/>
        <end position="158"/>
    </location>
</feature>
<dbReference type="SMART" id="SM00245">
    <property type="entry name" value="TSPc"/>
    <property type="match status" value="1"/>
</dbReference>
<dbReference type="CDD" id="cd06782">
    <property type="entry name" value="cpPDZ_CPP-like"/>
    <property type="match status" value="1"/>
</dbReference>
<dbReference type="GO" id="GO:0030288">
    <property type="term" value="C:outer membrane-bounded periplasmic space"/>
    <property type="evidence" value="ECO:0007669"/>
    <property type="project" value="TreeGrafter"/>
</dbReference>
<dbReference type="Gene3D" id="3.30.750.44">
    <property type="match status" value="1"/>
</dbReference>
<dbReference type="AlphaFoldDB" id="A0A0R2RI33"/>
<dbReference type="Proteomes" id="UP000051269">
    <property type="component" value="Unassembled WGS sequence"/>
</dbReference>
<evidence type="ECO:0000256" key="4">
    <source>
        <dbReference type="ARBA" id="ARBA00022825"/>
    </source>
</evidence>
<dbReference type="GO" id="GO:0008236">
    <property type="term" value="F:serine-type peptidase activity"/>
    <property type="evidence" value="ECO:0007669"/>
    <property type="project" value="UniProtKB-KW"/>
</dbReference>
<evidence type="ECO:0000256" key="2">
    <source>
        <dbReference type="ARBA" id="ARBA00022670"/>
    </source>
</evidence>
<dbReference type="InterPro" id="IPR005151">
    <property type="entry name" value="Tail-specific_protease"/>
</dbReference>
<dbReference type="SUPFAM" id="SSF52096">
    <property type="entry name" value="ClpP/crotonase"/>
    <property type="match status" value="1"/>
</dbReference>
<dbReference type="InterPro" id="IPR029045">
    <property type="entry name" value="ClpP/crotonase-like_dom_sf"/>
</dbReference>
<name>A0A0R2RI33_9BACT</name>
<evidence type="ECO:0000256" key="3">
    <source>
        <dbReference type="ARBA" id="ARBA00022801"/>
    </source>
</evidence>
<dbReference type="SUPFAM" id="SSF50156">
    <property type="entry name" value="PDZ domain-like"/>
    <property type="match status" value="1"/>
</dbReference>
<protein>
    <recommendedName>
        <fullName evidence="6">PDZ domain-containing protein</fullName>
    </recommendedName>
</protein>
<dbReference type="GO" id="GO:0004175">
    <property type="term" value="F:endopeptidase activity"/>
    <property type="evidence" value="ECO:0007669"/>
    <property type="project" value="TreeGrafter"/>
</dbReference>
<dbReference type="NCBIfam" id="TIGR00225">
    <property type="entry name" value="prc"/>
    <property type="match status" value="1"/>
</dbReference>
<evidence type="ECO:0000256" key="1">
    <source>
        <dbReference type="ARBA" id="ARBA00009179"/>
    </source>
</evidence>
<accession>A0A0R2RI33</accession>
<organism evidence="7 8">
    <name type="scientific">Verrucomicrobia subdivision 6 bacterium BACL9 MAG-120507-bin52</name>
    <dbReference type="NCBI Taxonomy" id="1655590"/>
    <lineage>
        <taxon>Bacteria</taxon>
        <taxon>Pseudomonadati</taxon>
        <taxon>Verrucomicrobiota</taxon>
        <taxon>Verrucomicrobiia</taxon>
        <taxon>Verrucomicrobiales</taxon>
        <taxon>Verrucomicrobia subdivision 6</taxon>
    </lineage>
</organism>
<evidence type="ECO:0000313" key="8">
    <source>
        <dbReference type="Proteomes" id="UP000051269"/>
    </source>
</evidence>
<dbReference type="CDD" id="cd07560">
    <property type="entry name" value="Peptidase_S41_CPP"/>
    <property type="match status" value="1"/>
</dbReference>
<dbReference type="SMART" id="SM00228">
    <property type="entry name" value="PDZ"/>
    <property type="match status" value="1"/>
</dbReference>
<dbReference type="Pfam" id="PF03572">
    <property type="entry name" value="Peptidase_S41"/>
    <property type="match status" value="1"/>
</dbReference>
<dbReference type="EMBL" id="LIBO01000160">
    <property type="protein sequence ID" value="KRO61985.1"/>
    <property type="molecule type" value="Genomic_DNA"/>
</dbReference>
<dbReference type="Gene3D" id="3.90.226.10">
    <property type="entry name" value="2-enoyl-CoA Hydratase, Chain A, domain 1"/>
    <property type="match status" value="1"/>
</dbReference>
<comment type="similarity">
    <text evidence="1 5">Belongs to the peptidase S41A family.</text>
</comment>
<evidence type="ECO:0000256" key="5">
    <source>
        <dbReference type="RuleBase" id="RU004404"/>
    </source>
</evidence>
<dbReference type="GO" id="GO:0006508">
    <property type="term" value="P:proteolysis"/>
    <property type="evidence" value="ECO:0007669"/>
    <property type="project" value="UniProtKB-KW"/>
</dbReference>
<dbReference type="InterPro" id="IPR036034">
    <property type="entry name" value="PDZ_sf"/>
</dbReference>
<reference evidence="7 8" key="1">
    <citation type="submission" date="2015-10" db="EMBL/GenBank/DDBJ databases">
        <title>Metagenome-Assembled Genomes uncover a global brackish microbiome.</title>
        <authorList>
            <person name="Hugerth L.W."/>
            <person name="Larsson J."/>
            <person name="Alneberg J."/>
            <person name="Lindh M.V."/>
            <person name="Legrand C."/>
            <person name="Pinhassi J."/>
            <person name="Andersson A.F."/>
        </authorList>
    </citation>
    <scope>NUCLEOTIDE SEQUENCE [LARGE SCALE GENOMIC DNA]</scope>
    <source>
        <strain evidence="7">BACL18 MAG-120507-bin52</strain>
    </source>
</reference>
<dbReference type="InterPro" id="IPR004447">
    <property type="entry name" value="Peptidase_S41A"/>
</dbReference>
<evidence type="ECO:0000313" key="7">
    <source>
        <dbReference type="EMBL" id="KRO61985.1"/>
    </source>
</evidence>
<proteinExistence type="inferred from homology"/>
<gene>
    <name evidence="7" type="ORF">ABR82_04685</name>
</gene>
<dbReference type="Gene3D" id="2.30.42.10">
    <property type="match status" value="1"/>
</dbReference>
<keyword evidence="3 5" id="KW-0378">Hydrolase</keyword>
<dbReference type="FunFam" id="2.30.42.10:FF:000063">
    <property type="entry name" value="Peptidase, S41 family"/>
    <property type="match status" value="1"/>
</dbReference>
<evidence type="ECO:0000259" key="6">
    <source>
        <dbReference type="PROSITE" id="PS50106"/>
    </source>
</evidence>
<dbReference type="Pfam" id="PF13180">
    <property type="entry name" value="PDZ_2"/>
    <property type="match status" value="1"/>
</dbReference>
<keyword evidence="4 5" id="KW-0720">Serine protease</keyword>
<keyword evidence="2 5" id="KW-0645">Protease</keyword>
<dbReference type="PANTHER" id="PTHR32060">
    <property type="entry name" value="TAIL-SPECIFIC PROTEASE"/>
    <property type="match status" value="1"/>
</dbReference>
<dbReference type="PROSITE" id="PS50106">
    <property type="entry name" value="PDZ"/>
    <property type="match status" value="1"/>
</dbReference>
<comment type="caution">
    <text evidence="7">The sequence shown here is derived from an EMBL/GenBank/DDBJ whole genome shotgun (WGS) entry which is preliminary data.</text>
</comment>